<organism evidence="2 3">
    <name type="scientific">Acrobeloides nanus</name>
    <dbReference type="NCBI Taxonomy" id="290746"/>
    <lineage>
        <taxon>Eukaryota</taxon>
        <taxon>Metazoa</taxon>
        <taxon>Ecdysozoa</taxon>
        <taxon>Nematoda</taxon>
        <taxon>Chromadorea</taxon>
        <taxon>Rhabditida</taxon>
        <taxon>Tylenchina</taxon>
        <taxon>Cephalobomorpha</taxon>
        <taxon>Cephaloboidea</taxon>
        <taxon>Cephalobidae</taxon>
        <taxon>Acrobeloides</taxon>
    </lineage>
</organism>
<evidence type="ECO:0000313" key="3">
    <source>
        <dbReference type="WBParaSite" id="ACRNAN_scaffold9956.g12140.t1"/>
    </source>
</evidence>
<dbReference type="Proteomes" id="UP000887540">
    <property type="component" value="Unplaced"/>
</dbReference>
<sequence>MKTLFIFTLLTLSACDALNPLIDLGWINQNSLPPLVAPGLVCEDTLMLYCQVELFDTLLRETFSSIQKLP</sequence>
<accession>A0A914ESS6</accession>
<dbReference type="PROSITE" id="PS51257">
    <property type="entry name" value="PROKAR_LIPOPROTEIN"/>
    <property type="match status" value="1"/>
</dbReference>
<keyword evidence="1" id="KW-0732">Signal</keyword>
<proteinExistence type="predicted"/>
<reference evidence="3" key="1">
    <citation type="submission" date="2022-11" db="UniProtKB">
        <authorList>
            <consortium name="WormBaseParasite"/>
        </authorList>
    </citation>
    <scope>IDENTIFICATION</scope>
</reference>
<feature type="signal peptide" evidence="1">
    <location>
        <begin position="1"/>
        <end position="17"/>
    </location>
</feature>
<evidence type="ECO:0000313" key="2">
    <source>
        <dbReference type="Proteomes" id="UP000887540"/>
    </source>
</evidence>
<name>A0A914ESS6_9BILA</name>
<evidence type="ECO:0000256" key="1">
    <source>
        <dbReference type="SAM" id="SignalP"/>
    </source>
</evidence>
<dbReference type="AlphaFoldDB" id="A0A914ESS6"/>
<protein>
    <submittedName>
        <fullName evidence="3">Lipoprotein</fullName>
    </submittedName>
</protein>
<keyword evidence="2" id="KW-1185">Reference proteome</keyword>
<feature type="chain" id="PRO_5037296940" evidence="1">
    <location>
        <begin position="18"/>
        <end position="70"/>
    </location>
</feature>
<dbReference type="WBParaSite" id="ACRNAN_scaffold9956.g12140.t1">
    <property type="protein sequence ID" value="ACRNAN_scaffold9956.g12140.t1"/>
    <property type="gene ID" value="ACRNAN_scaffold9956.g12140"/>
</dbReference>